<name>A0A4R0IFE9_9ACTN</name>
<keyword evidence="3" id="KW-1185">Reference proteome</keyword>
<reference evidence="3 4" key="1">
    <citation type="submission" date="2019-02" db="EMBL/GenBank/DDBJ databases">
        <title>Kribbella capetownensis sp. nov. and Kribbella speibonae sp. nov., isolated from soil.</title>
        <authorList>
            <person name="Curtis S.M."/>
            <person name="Norton I."/>
            <person name="Everest G.J."/>
            <person name="Meyers P.R."/>
        </authorList>
    </citation>
    <scope>NUCLEOTIDE SEQUENCE [LARGE SCALE GENOMIC DNA]</scope>
    <source>
        <strain evidence="1 3">SK5</strain>
        <strain evidence="2 4">YM55</strain>
    </source>
</reference>
<gene>
    <name evidence="1" type="ORF">E0H58_30885</name>
    <name evidence="2" type="ORF">E0H92_36400</name>
</gene>
<evidence type="ECO:0008006" key="5">
    <source>
        <dbReference type="Google" id="ProtNLM"/>
    </source>
</evidence>
<organism evidence="2 4">
    <name type="scientific">Kribbella speibonae</name>
    <dbReference type="NCBI Taxonomy" id="1572660"/>
    <lineage>
        <taxon>Bacteria</taxon>
        <taxon>Bacillati</taxon>
        <taxon>Actinomycetota</taxon>
        <taxon>Actinomycetes</taxon>
        <taxon>Propionibacteriales</taxon>
        <taxon>Kribbellaceae</taxon>
        <taxon>Kribbella</taxon>
    </lineage>
</organism>
<dbReference type="Proteomes" id="UP000294225">
    <property type="component" value="Unassembled WGS sequence"/>
</dbReference>
<dbReference type="Proteomes" id="UP000292385">
    <property type="component" value="Unassembled WGS sequence"/>
</dbReference>
<dbReference type="EMBL" id="SJKC01000006">
    <property type="protein sequence ID" value="TCC31991.1"/>
    <property type="molecule type" value="Genomic_DNA"/>
</dbReference>
<evidence type="ECO:0000313" key="3">
    <source>
        <dbReference type="Proteomes" id="UP000292385"/>
    </source>
</evidence>
<sequence length="115" mass="12227">MAGERISLHGSGADLDMLPSETNAAAHEIGDAGRIIGDTWKVIGPALAADEAAVGTGLDDLSATFRRDYNASKPQLEQLASGAEENFTKMGTNANDIVAKYVELARQQADRLRRV</sequence>
<protein>
    <recommendedName>
        <fullName evidence="5">PE domain-containing protein</fullName>
    </recommendedName>
</protein>
<dbReference type="RefSeq" id="WP_131466282.1">
    <property type="nucleotide sequence ID" value="NZ_SJJY01000008.1"/>
</dbReference>
<dbReference type="EMBL" id="SJJY01000008">
    <property type="protein sequence ID" value="TCC19324.1"/>
    <property type="molecule type" value="Genomic_DNA"/>
</dbReference>
<evidence type="ECO:0000313" key="2">
    <source>
        <dbReference type="EMBL" id="TCC31991.1"/>
    </source>
</evidence>
<dbReference type="AlphaFoldDB" id="A0A4R0IFE9"/>
<comment type="caution">
    <text evidence="2">The sequence shown here is derived from an EMBL/GenBank/DDBJ whole genome shotgun (WGS) entry which is preliminary data.</text>
</comment>
<evidence type="ECO:0000313" key="1">
    <source>
        <dbReference type="EMBL" id="TCC19324.1"/>
    </source>
</evidence>
<evidence type="ECO:0000313" key="4">
    <source>
        <dbReference type="Proteomes" id="UP000294225"/>
    </source>
</evidence>
<proteinExistence type="predicted"/>
<accession>A0A4R0IFE9</accession>